<dbReference type="Proteomes" id="UP000054937">
    <property type="component" value="Unassembled WGS sequence"/>
</dbReference>
<dbReference type="Pfam" id="PF00226">
    <property type="entry name" value="DnaJ"/>
    <property type="match status" value="1"/>
</dbReference>
<dbReference type="CDD" id="cd10747">
    <property type="entry name" value="DnaJ_C"/>
    <property type="match status" value="1"/>
</dbReference>
<evidence type="ECO:0000256" key="4">
    <source>
        <dbReference type="ARBA" id="ARBA00022833"/>
    </source>
</evidence>
<dbReference type="InterPro" id="IPR036869">
    <property type="entry name" value="J_dom_sf"/>
</dbReference>
<evidence type="ECO:0000259" key="6">
    <source>
        <dbReference type="PROSITE" id="PS50076"/>
    </source>
</evidence>
<comment type="caution">
    <text evidence="7">The sequence shown here is derived from an EMBL/GenBank/DDBJ whole genome shotgun (WGS) entry which is preliminary data.</text>
</comment>
<dbReference type="InParanoid" id="A0A0V0R254"/>
<dbReference type="FunFam" id="2.60.260.20:FF:000003">
    <property type="entry name" value="DnaJ subfamily A member 2"/>
    <property type="match status" value="1"/>
</dbReference>
<reference evidence="7 8" key="1">
    <citation type="journal article" date="2015" name="Sci. Rep.">
        <title>Genome of the facultative scuticociliatosis pathogen Pseudocohnilembus persalinus provides insight into its virulence through horizontal gene transfer.</title>
        <authorList>
            <person name="Xiong J."/>
            <person name="Wang G."/>
            <person name="Cheng J."/>
            <person name="Tian M."/>
            <person name="Pan X."/>
            <person name="Warren A."/>
            <person name="Jiang C."/>
            <person name="Yuan D."/>
            <person name="Miao W."/>
        </authorList>
    </citation>
    <scope>NUCLEOTIDE SEQUENCE [LARGE SCALE GENOMIC DNA]</scope>
    <source>
        <strain evidence="7">36N120E</strain>
    </source>
</reference>
<evidence type="ECO:0000256" key="2">
    <source>
        <dbReference type="ARBA" id="ARBA00022737"/>
    </source>
</evidence>
<dbReference type="InterPro" id="IPR051339">
    <property type="entry name" value="DnaJ_subfamily_B"/>
</dbReference>
<evidence type="ECO:0000313" key="8">
    <source>
        <dbReference type="Proteomes" id="UP000054937"/>
    </source>
</evidence>
<proteinExistence type="predicted"/>
<dbReference type="CDD" id="cd06257">
    <property type="entry name" value="DnaJ"/>
    <property type="match status" value="1"/>
</dbReference>
<gene>
    <name evidence="7" type="ORF">PPERSA_10392</name>
</gene>
<dbReference type="GO" id="GO:0051082">
    <property type="term" value="F:unfolded protein binding"/>
    <property type="evidence" value="ECO:0007669"/>
    <property type="project" value="InterPro"/>
</dbReference>
<evidence type="ECO:0000256" key="3">
    <source>
        <dbReference type="ARBA" id="ARBA00022771"/>
    </source>
</evidence>
<dbReference type="PROSITE" id="PS50076">
    <property type="entry name" value="DNAJ_2"/>
    <property type="match status" value="1"/>
</dbReference>
<sequence length="327" mass="37616">MSKDYYQILEIERDASDQEIARAYRVLSLRWHPKLCQQEDHTQKYYFSKISEAFEVLSDPIKRAFFDKYGEDKLKQGLFSQGELKGGYRFKNNPEEIFNKFYQENNAFAKLFDSEGNEEYGSLFGSQFGGQRYKGISPLENLTVKVQVTLEEIYNGCSKVIKYPKQVLNNDSRTTSIVEEERQIWVPKGSLNGATIKLEGQGNQGPQQKNSDLIIIIEEMAHKVFKRKGNNLYYTQTLNLVEALGCSPVNLRTLDGRDIFVPIDQMISPSYKKEVKGEGMPIDGQVDKDVKTFGKEVPKGNLYINFNIIFPKQIPENDRTRIKELLA</sequence>
<keyword evidence="4" id="KW-0862">Zinc</keyword>
<evidence type="ECO:0000313" key="7">
    <source>
        <dbReference type="EMBL" id="KRX08588.1"/>
    </source>
</evidence>
<dbReference type="PANTHER" id="PTHR24078">
    <property type="entry name" value="DNAJ HOMOLOG SUBFAMILY C MEMBER"/>
    <property type="match status" value="1"/>
</dbReference>
<dbReference type="Gene3D" id="1.10.287.110">
    <property type="entry name" value="DnaJ domain"/>
    <property type="match status" value="1"/>
</dbReference>
<accession>A0A0V0R254</accession>
<organism evidence="7 8">
    <name type="scientific">Pseudocohnilembus persalinus</name>
    <name type="common">Ciliate</name>
    <dbReference type="NCBI Taxonomy" id="266149"/>
    <lineage>
        <taxon>Eukaryota</taxon>
        <taxon>Sar</taxon>
        <taxon>Alveolata</taxon>
        <taxon>Ciliophora</taxon>
        <taxon>Intramacronucleata</taxon>
        <taxon>Oligohymenophorea</taxon>
        <taxon>Scuticociliatia</taxon>
        <taxon>Philasterida</taxon>
        <taxon>Pseudocohnilembidae</taxon>
        <taxon>Pseudocohnilembus</taxon>
    </lineage>
</organism>
<name>A0A0V0R254_PSEPJ</name>
<evidence type="ECO:0000256" key="5">
    <source>
        <dbReference type="ARBA" id="ARBA00023186"/>
    </source>
</evidence>
<protein>
    <submittedName>
        <fullName evidence="7">HSP40/DnaJ peptide-binding</fullName>
    </submittedName>
</protein>
<dbReference type="GO" id="GO:0051087">
    <property type="term" value="F:protein-folding chaperone binding"/>
    <property type="evidence" value="ECO:0007669"/>
    <property type="project" value="TreeGrafter"/>
</dbReference>
<dbReference type="Pfam" id="PF01556">
    <property type="entry name" value="DnaJ_C"/>
    <property type="match status" value="1"/>
</dbReference>
<dbReference type="InterPro" id="IPR018253">
    <property type="entry name" value="DnaJ_domain_CS"/>
</dbReference>
<dbReference type="SUPFAM" id="SSF49493">
    <property type="entry name" value="HSP40/DnaJ peptide-binding domain"/>
    <property type="match status" value="2"/>
</dbReference>
<dbReference type="AlphaFoldDB" id="A0A0V0R254"/>
<keyword evidence="3" id="KW-0863">Zinc-finger</keyword>
<keyword evidence="5" id="KW-0143">Chaperone</keyword>
<dbReference type="Gene3D" id="2.60.260.20">
    <property type="entry name" value="Urease metallochaperone UreE, N-terminal domain"/>
    <property type="match status" value="2"/>
</dbReference>
<dbReference type="FunCoup" id="A0A0V0R254">
    <property type="interactions" value="31"/>
</dbReference>
<keyword evidence="8" id="KW-1185">Reference proteome</keyword>
<keyword evidence="2" id="KW-0677">Repeat</keyword>
<dbReference type="InterPro" id="IPR002939">
    <property type="entry name" value="DnaJ_C"/>
</dbReference>
<dbReference type="OrthoDB" id="550424at2759"/>
<dbReference type="InterPro" id="IPR001623">
    <property type="entry name" value="DnaJ_domain"/>
</dbReference>
<dbReference type="GO" id="GO:0008270">
    <property type="term" value="F:zinc ion binding"/>
    <property type="evidence" value="ECO:0007669"/>
    <property type="project" value="UniProtKB-KW"/>
</dbReference>
<dbReference type="GO" id="GO:0005829">
    <property type="term" value="C:cytosol"/>
    <property type="evidence" value="ECO:0007669"/>
    <property type="project" value="TreeGrafter"/>
</dbReference>
<dbReference type="InterPro" id="IPR008971">
    <property type="entry name" value="HSP40/DnaJ_pept-bd"/>
</dbReference>
<dbReference type="SMART" id="SM00271">
    <property type="entry name" value="DnaJ"/>
    <property type="match status" value="1"/>
</dbReference>
<dbReference type="PRINTS" id="PR00625">
    <property type="entry name" value="JDOMAIN"/>
</dbReference>
<dbReference type="PANTHER" id="PTHR24078:SF553">
    <property type="entry name" value="DNAJ HOMOLOG SUBFAMILY B MEMBER 5"/>
    <property type="match status" value="1"/>
</dbReference>
<dbReference type="EMBL" id="LDAU01000062">
    <property type="protein sequence ID" value="KRX08588.1"/>
    <property type="molecule type" value="Genomic_DNA"/>
</dbReference>
<dbReference type="PROSITE" id="PS00636">
    <property type="entry name" value="DNAJ_1"/>
    <property type="match status" value="1"/>
</dbReference>
<dbReference type="GO" id="GO:0006457">
    <property type="term" value="P:protein folding"/>
    <property type="evidence" value="ECO:0007669"/>
    <property type="project" value="InterPro"/>
</dbReference>
<keyword evidence="1" id="KW-0479">Metal-binding</keyword>
<feature type="domain" description="J" evidence="6">
    <location>
        <begin position="4"/>
        <end position="70"/>
    </location>
</feature>
<dbReference type="SUPFAM" id="SSF46565">
    <property type="entry name" value="Chaperone J-domain"/>
    <property type="match status" value="1"/>
</dbReference>
<dbReference type="OMA" id="MFFDEME"/>
<evidence type="ECO:0000256" key="1">
    <source>
        <dbReference type="ARBA" id="ARBA00022723"/>
    </source>
</evidence>